<dbReference type="Proteomes" id="UP001280581">
    <property type="component" value="Unassembled WGS sequence"/>
</dbReference>
<evidence type="ECO:0000313" key="2">
    <source>
        <dbReference type="EMBL" id="KAK3207357.1"/>
    </source>
</evidence>
<dbReference type="Pfam" id="PF02458">
    <property type="entry name" value="Transferase"/>
    <property type="match status" value="2"/>
</dbReference>
<evidence type="ECO:0000313" key="3">
    <source>
        <dbReference type="Proteomes" id="UP001280581"/>
    </source>
</evidence>
<dbReference type="PANTHER" id="PTHR31642">
    <property type="entry name" value="TRICHOTHECENE 3-O-ACETYLTRANSFERASE"/>
    <property type="match status" value="1"/>
</dbReference>
<dbReference type="GO" id="GO:0044550">
    <property type="term" value="P:secondary metabolite biosynthetic process"/>
    <property type="evidence" value="ECO:0007669"/>
    <property type="project" value="TreeGrafter"/>
</dbReference>
<dbReference type="AlphaFoldDB" id="A0AAN6LWF8"/>
<reference evidence="2 3" key="1">
    <citation type="submission" date="2021-02" db="EMBL/GenBank/DDBJ databases">
        <title>Genome assembly of Pseudopithomyces chartarum.</title>
        <authorList>
            <person name="Jauregui R."/>
            <person name="Singh J."/>
            <person name="Voisey C."/>
        </authorList>
    </citation>
    <scope>NUCLEOTIDE SEQUENCE [LARGE SCALE GENOMIC DNA]</scope>
    <source>
        <strain evidence="2 3">AGR01</strain>
    </source>
</reference>
<keyword evidence="3" id="KW-1185">Reference proteome</keyword>
<name>A0AAN6LWF8_9PLEO</name>
<sequence length="537" mass="59049">MPRPSIDVLEERRVYPNQAHVTPTTAPLSIIDASVARFTPCGAIWYFDPLEDGKSWDAGTLRESLEHTLSAYPQWAGQLRMTPYKPDLQERKNIERYGRMEVRYGYDSDPGVAFLVARIDCELSDALPDHALKVSTGIWACDSLVREDTLLPRAPLAGLGSSPSHKDPSVGVQITFFSCGGVSIAVQISHPLADATALSRFMQDWSCTHSALQSSSSIPHLSPVFKPWELDQHAAGNADDTVPDPKVLEKAYALPLHRYDWWASSDGSGFGPGAHAIPEALGQDPAAKDLAKMGTKMPWSSYNVRAPVSHTILHFSSSQLDKIYAAAAGSSSSSEHERVRISRHDALVAHIWCLINRARGPEDGKRNSPVHVDVSFGLRTRLSPPLPSSFLGSPLQIAKTTLPWEMASSSSALPIIAAAIKGTINKFTPETIGAQIYALAHELSPQRIWQAFLGREHMLVTSWAHTDLYGCNFGATRPPRHVHPIMPLVDGCVQIMEGSPMHNQSESRKWYDDGVDVAIYLEKEATEKLINDTQMRL</sequence>
<organism evidence="2 3">
    <name type="scientific">Pseudopithomyces chartarum</name>
    <dbReference type="NCBI Taxonomy" id="1892770"/>
    <lineage>
        <taxon>Eukaryota</taxon>
        <taxon>Fungi</taxon>
        <taxon>Dikarya</taxon>
        <taxon>Ascomycota</taxon>
        <taxon>Pezizomycotina</taxon>
        <taxon>Dothideomycetes</taxon>
        <taxon>Pleosporomycetidae</taxon>
        <taxon>Pleosporales</taxon>
        <taxon>Massarineae</taxon>
        <taxon>Didymosphaeriaceae</taxon>
        <taxon>Pseudopithomyces</taxon>
    </lineage>
</organism>
<comment type="caution">
    <text evidence="2">The sequence shown here is derived from an EMBL/GenBank/DDBJ whole genome shotgun (WGS) entry which is preliminary data.</text>
</comment>
<dbReference type="Gene3D" id="3.30.559.10">
    <property type="entry name" value="Chloramphenicol acetyltransferase-like domain"/>
    <property type="match status" value="2"/>
</dbReference>
<protein>
    <recommendedName>
        <fullName evidence="4">Transferase family protein</fullName>
    </recommendedName>
</protein>
<accession>A0AAN6LWF8</accession>
<dbReference type="PANTHER" id="PTHR31642:SF310">
    <property type="entry name" value="FATTY ALCOHOL:CAFFEOYL-COA ACYLTRANSFERASE"/>
    <property type="match status" value="1"/>
</dbReference>
<dbReference type="GO" id="GO:0016747">
    <property type="term" value="F:acyltransferase activity, transferring groups other than amino-acyl groups"/>
    <property type="evidence" value="ECO:0007669"/>
    <property type="project" value="TreeGrafter"/>
</dbReference>
<dbReference type="EMBL" id="WVTA01000009">
    <property type="protein sequence ID" value="KAK3207357.1"/>
    <property type="molecule type" value="Genomic_DNA"/>
</dbReference>
<evidence type="ECO:0000256" key="1">
    <source>
        <dbReference type="ARBA" id="ARBA00022679"/>
    </source>
</evidence>
<proteinExistence type="predicted"/>
<dbReference type="InterPro" id="IPR023213">
    <property type="entry name" value="CAT-like_dom_sf"/>
</dbReference>
<keyword evidence="1" id="KW-0808">Transferase</keyword>
<gene>
    <name evidence="2" type="ORF">GRF29_103g741119</name>
</gene>
<dbReference type="InterPro" id="IPR050317">
    <property type="entry name" value="Plant_Fungal_Acyltransferase"/>
</dbReference>
<evidence type="ECO:0008006" key="4">
    <source>
        <dbReference type="Google" id="ProtNLM"/>
    </source>
</evidence>